<protein>
    <submittedName>
        <fullName evidence="1">Uncharacterized protein</fullName>
    </submittedName>
</protein>
<reference evidence="1 2" key="1">
    <citation type="submission" date="2013-12" db="EMBL/GenBank/DDBJ databases">
        <title>A Varibaculum cambriense genome reconstructed from a premature infant gut community with otherwise low bacterial novelty that shifts toward anaerobic metabolism during the third week of life.</title>
        <authorList>
            <person name="Brown C.T."/>
            <person name="Sharon I."/>
            <person name="Thomas B.C."/>
            <person name="Castelle C.J."/>
            <person name="Morowitz M.J."/>
            <person name="Banfield J.F."/>
        </authorList>
    </citation>
    <scope>NUCLEOTIDE SEQUENCE [LARGE SCALE GENOMIC DNA]</scope>
    <source>
        <strain evidence="2">DORA_17_25</strain>
    </source>
</reference>
<evidence type="ECO:0000313" key="1">
    <source>
        <dbReference type="EMBL" id="ETI89972.1"/>
    </source>
</evidence>
<sequence length="72" mass="8696">MNMNIFLNTIMKAEVILIYGNIEFIVIKKLNNIKFYFVKQQESIHFLKIIKNYILNLWDMIMHIKVVHTILV</sequence>
<gene>
    <name evidence="1" type="ORF">Q612_NSC00067G0002</name>
</gene>
<accession>W1U870</accession>
<organism evidence="1 2">
    <name type="scientific">Negativicoccus succinicivorans DORA_17_25</name>
    <dbReference type="NCBI Taxonomy" id="1403945"/>
    <lineage>
        <taxon>Bacteria</taxon>
        <taxon>Bacillati</taxon>
        <taxon>Bacillota</taxon>
        <taxon>Negativicutes</taxon>
        <taxon>Veillonellales</taxon>
        <taxon>Veillonellaceae</taxon>
        <taxon>Negativicoccus</taxon>
    </lineage>
</organism>
<dbReference type="Proteomes" id="UP000018840">
    <property type="component" value="Unassembled WGS sequence"/>
</dbReference>
<proteinExistence type="predicted"/>
<comment type="caution">
    <text evidence="1">The sequence shown here is derived from an EMBL/GenBank/DDBJ whole genome shotgun (WGS) entry which is preliminary data.</text>
</comment>
<dbReference type="AlphaFoldDB" id="W1U870"/>
<evidence type="ECO:0000313" key="2">
    <source>
        <dbReference type="Proteomes" id="UP000018840"/>
    </source>
</evidence>
<dbReference type="EMBL" id="AZMC01000067">
    <property type="protein sequence ID" value="ETI89972.1"/>
    <property type="molecule type" value="Genomic_DNA"/>
</dbReference>
<name>W1U870_9FIRM</name>